<evidence type="ECO:0000256" key="1">
    <source>
        <dbReference type="SAM" id="MobiDB-lite"/>
    </source>
</evidence>
<dbReference type="AlphaFoldDB" id="A0A8S2YM76"/>
<dbReference type="Proteomes" id="UP000682733">
    <property type="component" value="Unassembled WGS sequence"/>
</dbReference>
<feature type="non-terminal residue" evidence="2">
    <location>
        <position position="84"/>
    </location>
</feature>
<sequence>MHREPHENKKQSSLNKWLKEQKLDDDEEDKSSNIYCEIIPTEPSESTYSPLAEMTTDLSSSIKRHCSMNDKSLPSRTSFGQATY</sequence>
<name>A0A8S2YM76_9BILA</name>
<comment type="caution">
    <text evidence="2">The sequence shown here is derived from an EMBL/GenBank/DDBJ whole genome shotgun (WGS) entry which is preliminary data.</text>
</comment>
<accession>A0A8S2YM76</accession>
<evidence type="ECO:0000313" key="2">
    <source>
        <dbReference type="EMBL" id="CAF4567759.1"/>
    </source>
</evidence>
<dbReference type="EMBL" id="CAJOBA010116120">
    <property type="protein sequence ID" value="CAF4567759.1"/>
    <property type="molecule type" value="Genomic_DNA"/>
</dbReference>
<gene>
    <name evidence="2" type="ORF">TMI583_LOCUS50088</name>
</gene>
<evidence type="ECO:0000313" key="3">
    <source>
        <dbReference type="Proteomes" id="UP000682733"/>
    </source>
</evidence>
<feature type="compositionally biased region" description="Basic and acidic residues" evidence="1">
    <location>
        <begin position="1"/>
        <end position="10"/>
    </location>
</feature>
<proteinExistence type="predicted"/>
<organism evidence="2 3">
    <name type="scientific">Didymodactylos carnosus</name>
    <dbReference type="NCBI Taxonomy" id="1234261"/>
    <lineage>
        <taxon>Eukaryota</taxon>
        <taxon>Metazoa</taxon>
        <taxon>Spiralia</taxon>
        <taxon>Gnathifera</taxon>
        <taxon>Rotifera</taxon>
        <taxon>Eurotatoria</taxon>
        <taxon>Bdelloidea</taxon>
        <taxon>Philodinida</taxon>
        <taxon>Philodinidae</taxon>
        <taxon>Didymodactylos</taxon>
    </lineage>
</organism>
<protein>
    <submittedName>
        <fullName evidence="2">Uncharacterized protein</fullName>
    </submittedName>
</protein>
<feature type="region of interest" description="Disordered" evidence="1">
    <location>
        <begin position="1"/>
        <end position="33"/>
    </location>
</feature>
<reference evidence="2" key="1">
    <citation type="submission" date="2021-02" db="EMBL/GenBank/DDBJ databases">
        <authorList>
            <person name="Nowell W R."/>
        </authorList>
    </citation>
    <scope>NUCLEOTIDE SEQUENCE</scope>
</reference>